<evidence type="ECO:0000313" key="1">
    <source>
        <dbReference type="EMBL" id="CRI42358.1"/>
    </source>
</evidence>
<dbReference type="AlphaFoldDB" id="A0A0F7WY91"/>
<sequence length="231" mass="26382">MLQSCKKALLSIVVSILAFHPIPGMGVEAKSGFLGKVKGWFSKKEIQEEARILPVKDSLSWKRYDYTSSSGFSVEFPGEPDHSGQIVEVPQSEITIRYDTYVTETHPDNTVYVVSVWEYPEKVDISRPELNLQEGFSGMMQALPESQVLFMQARQIQGHKALEFWIVCEDVYFRGMLISVNHTLYQVFMVYKNKNPQALDKEYEAFSQSFKITKIRGPRTIPSSVKKKVSL</sequence>
<organism evidence="1">
    <name type="scientific">Chlamydia pneumoniae</name>
    <name type="common">Chlamydophila pneumoniae</name>
    <dbReference type="NCBI Taxonomy" id="83558"/>
    <lineage>
        <taxon>Bacteria</taxon>
        <taxon>Pseudomonadati</taxon>
        <taxon>Chlamydiota</taxon>
        <taxon>Chlamydiia</taxon>
        <taxon>Chlamydiales</taxon>
        <taxon>Chlamydiaceae</taxon>
        <taxon>Chlamydia/Chlamydophila group</taxon>
        <taxon>Chlamydia</taxon>
    </lineage>
</organism>
<dbReference type="EMBL" id="LN847038">
    <property type="protein sequence ID" value="CRI42358.1"/>
    <property type="molecule type" value="Genomic_DNA"/>
</dbReference>
<name>A0A0F7WY91_CHLPN</name>
<proteinExistence type="predicted"/>
<gene>
    <name evidence="1" type="ORF">BN1224_DC9_BG_00060</name>
</gene>
<protein>
    <submittedName>
        <fullName evidence="1">Uncharacterized protein</fullName>
    </submittedName>
</protein>
<accession>A0A0F7WY91</accession>
<reference evidence="1" key="1">
    <citation type="submission" date="2015-05" db="EMBL/GenBank/DDBJ databases">
        <authorList>
            <person name="Rattei Thomas"/>
        </authorList>
    </citation>
    <scope>NUCLEOTIDE SEQUENCE</scope>
    <source>
        <strain evidence="1">DC9</strain>
    </source>
</reference>